<accession>X0PWC1</accession>
<dbReference type="Pfam" id="PF00857">
    <property type="entry name" value="Isochorismatase"/>
    <property type="match status" value="1"/>
</dbReference>
<gene>
    <name evidence="3" type="ORF">RW1_043_00890</name>
</gene>
<reference evidence="3 4" key="1">
    <citation type="submission" date="2014-02" db="EMBL/GenBank/DDBJ databases">
        <title>Whole genome shotgun sequence of Rhodococcus wratislaviensis NBRC 100605.</title>
        <authorList>
            <person name="Hosoyama A."/>
            <person name="Tsuchikane K."/>
            <person name="Yoshida I."/>
            <person name="Ohji S."/>
            <person name="Ichikawa N."/>
            <person name="Yamazoe A."/>
            <person name="Fujita N."/>
        </authorList>
    </citation>
    <scope>NUCLEOTIDE SEQUENCE [LARGE SCALE GENOMIC DNA]</scope>
    <source>
        <strain evidence="3 4">NBRC 100605</strain>
    </source>
</reference>
<protein>
    <submittedName>
        <fullName evidence="3">Putative hydrolase</fullName>
    </submittedName>
</protein>
<dbReference type="Gene3D" id="3.40.50.850">
    <property type="entry name" value="Isochorismatase-like"/>
    <property type="match status" value="1"/>
</dbReference>
<dbReference type="InterPro" id="IPR000868">
    <property type="entry name" value="Isochorismatase-like_dom"/>
</dbReference>
<dbReference type="PANTHER" id="PTHR43540">
    <property type="entry name" value="PEROXYUREIDOACRYLATE/UREIDOACRYLATE AMIDOHYDROLASE-RELATED"/>
    <property type="match status" value="1"/>
</dbReference>
<proteinExistence type="predicted"/>
<dbReference type="InterPro" id="IPR050272">
    <property type="entry name" value="Isochorismatase-like_hydrls"/>
</dbReference>
<evidence type="ECO:0000313" key="4">
    <source>
        <dbReference type="Proteomes" id="UP000019491"/>
    </source>
</evidence>
<keyword evidence="1 3" id="KW-0378">Hydrolase</keyword>
<name>X0PWC1_RHOWR</name>
<organism evidence="3 4">
    <name type="scientific">Rhodococcus wratislaviensis NBRC 100605</name>
    <dbReference type="NCBI Taxonomy" id="1219028"/>
    <lineage>
        <taxon>Bacteria</taxon>
        <taxon>Bacillati</taxon>
        <taxon>Actinomycetota</taxon>
        <taxon>Actinomycetes</taxon>
        <taxon>Mycobacteriales</taxon>
        <taxon>Nocardiaceae</taxon>
        <taxon>Rhodococcus</taxon>
    </lineage>
</organism>
<evidence type="ECO:0000256" key="1">
    <source>
        <dbReference type="ARBA" id="ARBA00022801"/>
    </source>
</evidence>
<evidence type="ECO:0000259" key="2">
    <source>
        <dbReference type="Pfam" id="PF00857"/>
    </source>
</evidence>
<dbReference type="OrthoDB" id="9814140at2"/>
<dbReference type="Proteomes" id="UP000019491">
    <property type="component" value="Unassembled WGS sequence"/>
</dbReference>
<dbReference type="EMBL" id="BAWF01000043">
    <property type="protein sequence ID" value="GAF47654.1"/>
    <property type="molecule type" value="Genomic_DNA"/>
</dbReference>
<dbReference type="InterPro" id="IPR036380">
    <property type="entry name" value="Isochorismatase-like_sf"/>
</dbReference>
<keyword evidence="4" id="KW-1185">Reference proteome</keyword>
<dbReference type="AlphaFoldDB" id="X0PWC1"/>
<dbReference type="RefSeq" id="WP_037236936.1">
    <property type="nucleotide sequence ID" value="NZ_BAWF01000043.1"/>
</dbReference>
<sequence>MSIAPLELSRSALLVMDFQGGILGSVQDADALVGRTADVIKAIRAAGGHVGYVRVGFEDSDYAALPDYSKFAPIAADPKLRAAMHADSATTAIDDRVAPEDGDIVVRKTRVGPFTTTDLDQQLRSRNVNTLILAGISTSGVVLSTVRQGADLDYRIVVLSDACADPDSEVHDVLVGKVFPRQADVIAAAEVVGLLG</sequence>
<evidence type="ECO:0000313" key="3">
    <source>
        <dbReference type="EMBL" id="GAF47654.1"/>
    </source>
</evidence>
<dbReference type="GO" id="GO:0016787">
    <property type="term" value="F:hydrolase activity"/>
    <property type="evidence" value="ECO:0007669"/>
    <property type="project" value="UniProtKB-KW"/>
</dbReference>
<dbReference type="PANTHER" id="PTHR43540:SF1">
    <property type="entry name" value="ISOCHORISMATASE HYDROLASE"/>
    <property type="match status" value="1"/>
</dbReference>
<feature type="domain" description="Isochorismatase-like" evidence="2">
    <location>
        <begin position="11"/>
        <end position="190"/>
    </location>
</feature>
<comment type="caution">
    <text evidence="3">The sequence shown here is derived from an EMBL/GenBank/DDBJ whole genome shotgun (WGS) entry which is preliminary data.</text>
</comment>
<dbReference type="CDD" id="cd00431">
    <property type="entry name" value="cysteine_hydrolases"/>
    <property type="match status" value="1"/>
</dbReference>
<dbReference type="SUPFAM" id="SSF52499">
    <property type="entry name" value="Isochorismatase-like hydrolases"/>
    <property type="match status" value="1"/>
</dbReference>